<dbReference type="AlphaFoldDB" id="Q3JQY5"/>
<dbReference type="AntiFam" id="ANF00095">
    <property type="entry name" value="Shadow ORF (opposite ABC transporters)"/>
</dbReference>
<sequence>MHHSGSSDLTNGFQQFLRVRMHRFGEDALDVARLDDRPALHHRHPVRHRADHLQIVADEHVAQVVFSLQIRQQLQHLLLDRHVERARRLVEHEHARLQHERARDRDPLALAARELVRIAMQHRPIEADFAQHRDHLVAARVGREPRAMQFEPFGHDPPDRLPRRKRAEGILKYHLHVRAQRDALAPAKACERTALEFDVAVRDPLQPEERHRERRLAGARFADDAERLALPHRHARVRHRGEAPRAEPAREARQLLPELHGDPARAEHDGRDRQHGRHRALRPAVQQALRVRVLGRIEDPLDRPALDEPALLHHRDPLGEAPHEIQIVRDEQHRHPALGRRVTLQFEQQLDDLRADRHVERGGRLVGEQQARPACERHRDHRALPLAARQLVRIAVDALVRPVDPGAREQRDRPRARVALRYAIVQLDRLADLLADREERIERGHRLLEDHRDVRAAQRAHLALALVGERLAREADRAAHVGVAQQAQDRQRGDALAGARFADERDALAAADRKRYVVDGERAAEAHAQPLDRQQRLMRRRRRRRRRAGAARDLRGAHCRRPAARAVSAIRVSSALRSASPMNVSSNSVATSTQNVASEIHHASRFALPCASSSPRLGVGGGTPSPRKSRLVSARIAPLILNGRNVMTGVRLLGSTWRQMICQFVRPIARAART</sequence>
<dbReference type="KEGG" id="bpm:BURPS1710b_2632"/>
<evidence type="ECO:0000313" key="2">
    <source>
        <dbReference type="EMBL" id="ABA48402.1"/>
    </source>
</evidence>
<evidence type="ECO:0000313" key="3">
    <source>
        <dbReference type="Proteomes" id="UP000002700"/>
    </source>
</evidence>
<organism evidence="2 3">
    <name type="scientific">Burkholderia pseudomallei (strain 1710b)</name>
    <dbReference type="NCBI Taxonomy" id="320372"/>
    <lineage>
        <taxon>Bacteria</taxon>
        <taxon>Pseudomonadati</taxon>
        <taxon>Pseudomonadota</taxon>
        <taxon>Betaproteobacteria</taxon>
        <taxon>Burkholderiales</taxon>
        <taxon>Burkholderiaceae</taxon>
        <taxon>Burkholderia</taxon>
        <taxon>pseudomallei group</taxon>
    </lineage>
</organism>
<name>Q3JQY5_BURP1</name>
<feature type="region of interest" description="Disordered" evidence="1">
    <location>
        <begin position="526"/>
        <end position="558"/>
    </location>
</feature>
<accession>Q3JQY5</accession>
<dbReference type="AntiFam" id="ANF00142">
    <property type="entry name" value="Shadow ORF (opposite yadG)"/>
</dbReference>
<dbReference type="HOGENOM" id="CLU_407528_0_0_4"/>
<reference evidence="2 3" key="1">
    <citation type="submission" date="2005-09" db="EMBL/GenBank/DDBJ databases">
        <authorList>
            <person name="Woods D.E."/>
            <person name="Nierman W.C."/>
        </authorList>
    </citation>
    <scope>NUCLEOTIDE SEQUENCE [LARGE SCALE GENOMIC DNA]</scope>
    <source>
        <strain evidence="2 3">1710b</strain>
    </source>
</reference>
<dbReference type="Proteomes" id="UP000002700">
    <property type="component" value="Chromosome I"/>
</dbReference>
<feature type="compositionally biased region" description="Basic and acidic residues" evidence="1">
    <location>
        <begin position="256"/>
        <end position="273"/>
    </location>
</feature>
<protein>
    <submittedName>
        <fullName evidence="2">Uncharacterized protein</fullName>
    </submittedName>
</protein>
<dbReference type="EnsemblBacteria" id="ABA48402">
    <property type="protein sequence ID" value="ABA48402"/>
    <property type="gene ID" value="BURPS1710b_2632"/>
</dbReference>
<feature type="region of interest" description="Disordered" evidence="1">
    <location>
        <begin position="256"/>
        <end position="282"/>
    </location>
</feature>
<proteinExistence type="predicted"/>
<gene>
    <name evidence="2" type="ordered locus">BURPS1710b_2632</name>
</gene>
<evidence type="ECO:0000256" key="1">
    <source>
        <dbReference type="SAM" id="MobiDB-lite"/>
    </source>
</evidence>
<feature type="compositionally biased region" description="Basic residues" evidence="1">
    <location>
        <begin position="536"/>
        <end position="549"/>
    </location>
</feature>
<dbReference type="EMBL" id="CP000124">
    <property type="protein sequence ID" value="ABA48402.1"/>
    <property type="molecule type" value="Genomic_DNA"/>
</dbReference>